<organism evidence="1 2">
    <name type="scientific">Sinobacterium norvegicum</name>
    <dbReference type="NCBI Taxonomy" id="1641715"/>
    <lineage>
        <taxon>Bacteria</taxon>
        <taxon>Pseudomonadati</taxon>
        <taxon>Pseudomonadota</taxon>
        <taxon>Gammaproteobacteria</taxon>
        <taxon>Cellvibrionales</taxon>
        <taxon>Spongiibacteraceae</taxon>
        <taxon>Sinobacterium</taxon>
    </lineage>
</organism>
<keyword evidence="2" id="KW-1185">Reference proteome</keyword>
<evidence type="ECO:0000313" key="2">
    <source>
        <dbReference type="Proteomes" id="UP000838100"/>
    </source>
</evidence>
<proteinExistence type="predicted"/>
<dbReference type="RefSeq" id="WP_237445440.1">
    <property type="nucleotide sequence ID" value="NZ_CAKLPX010000003.1"/>
</dbReference>
<reference evidence="1" key="1">
    <citation type="submission" date="2021-12" db="EMBL/GenBank/DDBJ databases">
        <authorList>
            <person name="Rodrigo-Torres L."/>
            <person name="Arahal R. D."/>
            <person name="Lucena T."/>
        </authorList>
    </citation>
    <scope>NUCLEOTIDE SEQUENCE</scope>
    <source>
        <strain evidence="1">CECT 8267</strain>
    </source>
</reference>
<dbReference type="Proteomes" id="UP000838100">
    <property type="component" value="Unassembled WGS sequence"/>
</dbReference>
<sequence length="95" mass="10545">MSKPRADQAMLLLIDEIRATLPIDSPASSLCHGQCKGCSIKLLEYIDSELSHWEQEIDNHNPPNLGQISKLGKTARKIYHALMKNGVIAPTTLHQ</sequence>
<accession>A0ABN8EK47</accession>
<name>A0ABN8EK47_9GAMM</name>
<gene>
    <name evidence="1" type="ORF">SIN8267_02902</name>
</gene>
<protein>
    <recommendedName>
        <fullName evidence="3">Oxidoreductase-like domain-containing protein</fullName>
    </recommendedName>
</protein>
<evidence type="ECO:0008006" key="3">
    <source>
        <dbReference type="Google" id="ProtNLM"/>
    </source>
</evidence>
<comment type="caution">
    <text evidence="1">The sequence shown here is derived from an EMBL/GenBank/DDBJ whole genome shotgun (WGS) entry which is preliminary data.</text>
</comment>
<dbReference type="EMBL" id="CAKLPX010000003">
    <property type="protein sequence ID" value="CAH0992765.1"/>
    <property type="molecule type" value="Genomic_DNA"/>
</dbReference>
<evidence type="ECO:0000313" key="1">
    <source>
        <dbReference type="EMBL" id="CAH0992765.1"/>
    </source>
</evidence>